<name>A0A0D2AZD3_9EURO</name>
<evidence type="ECO:0000259" key="6">
    <source>
        <dbReference type="Pfam" id="PF05182"/>
    </source>
</evidence>
<feature type="region of interest" description="Disordered" evidence="5">
    <location>
        <begin position="1"/>
        <end position="161"/>
    </location>
</feature>
<dbReference type="OrthoDB" id="184876at2759"/>
<reference evidence="7 8" key="1">
    <citation type="submission" date="2015-01" db="EMBL/GenBank/DDBJ databases">
        <title>The Genome Sequence of Exophiala spinifera CBS89968.</title>
        <authorList>
            <consortium name="The Broad Institute Genomics Platform"/>
            <person name="Cuomo C."/>
            <person name="de Hoog S."/>
            <person name="Gorbushina A."/>
            <person name="Stielow B."/>
            <person name="Teixiera M."/>
            <person name="Abouelleil A."/>
            <person name="Chapman S.B."/>
            <person name="Priest M."/>
            <person name="Young S.K."/>
            <person name="Wortman J."/>
            <person name="Nusbaum C."/>
            <person name="Birren B."/>
        </authorList>
    </citation>
    <scope>NUCLEOTIDE SEQUENCE [LARGE SCALE GENOMIC DNA]</scope>
    <source>
        <strain evidence="7 8">CBS 89968</strain>
    </source>
</reference>
<dbReference type="VEuPathDB" id="FungiDB:PV08_09098"/>
<dbReference type="Proteomes" id="UP000053328">
    <property type="component" value="Unassembled WGS sequence"/>
</dbReference>
<dbReference type="InterPro" id="IPR007854">
    <property type="entry name" value="Fip1_dom"/>
</dbReference>
<dbReference type="GO" id="GO:0006397">
    <property type="term" value="P:mRNA processing"/>
    <property type="evidence" value="ECO:0007669"/>
    <property type="project" value="UniProtKB-KW"/>
</dbReference>
<protein>
    <recommendedName>
        <fullName evidence="6">Pre-mRNA polyadenylation factor Fip1 domain-containing protein</fullName>
    </recommendedName>
</protein>
<keyword evidence="4" id="KW-0539">Nucleus</keyword>
<feature type="compositionally biased region" description="Acidic residues" evidence="5">
    <location>
        <begin position="29"/>
        <end position="49"/>
    </location>
</feature>
<dbReference type="Pfam" id="PF05182">
    <property type="entry name" value="Fip1"/>
    <property type="match status" value="1"/>
</dbReference>
<feature type="region of interest" description="Disordered" evidence="5">
    <location>
        <begin position="329"/>
        <end position="353"/>
    </location>
</feature>
<accession>A0A0D2AZD3</accession>
<evidence type="ECO:0000256" key="1">
    <source>
        <dbReference type="ARBA" id="ARBA00004123"/>
    </source>
</evidence>
<feature type="compositionally biased region" description="Basic residues" evidence="5">
    <location>
        <begin position="344"/>
        <end position="353"/>
    </location>
</feature>
<evidence type="ECO:0000256" key="5">
    <source>
        <dbReference type="SAM" id="MobiDB-lite"/>
    </source>
</evidence>
<dbReference type="PANTHER" id="PTHR13484">
    <property type="entry name" value="FIP1-LIKE 1 PROTEIN"/>
    <property type="match status" value="1"/>
</dbReference>
<dbReference type="RefSeq" id="XP_016232041.1">
    <property type="nucleotide sequence ID" value="XM_016383418.1"/>
</dbReference>
<dbReference type="InterPro" id="IPR051187">
    <property type="entry name" value="Pre-mRNA_3'-end_processing_reg"/>
</dbReference>
<evidence type="ECO:0000256" key="3">
    <source>
        <dbReference type="ARBA" id="ARBA00022664"/>
    </source>
</evidence>
<dbReference type="HOGENOM" id="CLU_039307_0_0_1"/>
<dbReference type="EMBL" id="KN847498">
    <property type="protein sequence ID" value="KIW11825.1"/>
    <property type="molecule type" value="Genomic_DNA"/>
</dbReference>
<gene>
    <name evidence="7" type="ORF">PV08_09098</name>
</gene>
<evidence type="ECO:0000313" key="7">
    <source>
        <dbReference type="EMBL" id="KIW11825.1"/>
    </source>
</evidence>
<dbReference type="PANTHER" id="PTHR13484:SF0">
    <property type="entry name" value="PRE-MRNA 3'-END-PROCESSING FACTOR FIP1"/>
    <property type="match status" value="1"/>
</dbReference>
<evidence type="ECO:0000256" key="2">
    <source>
        <dbReference type="ARBA" id="ARBA00007459"/>
    </source>
</evidence>
<sequence>MMDSDEDDIYPEHNDTNGAQHHAEVKMEDVEDGEEEGEEVEDSDDDVDFIIDAKEEVKPDPGASQSKRVVPGLTPVPTSADPRKASSSSTPQPIINKPGTPATGTDSQQQQQQQQQHHHQRLGSTSQPPNDRPGTDYPARHTSKLDPNGNPVHPATGKPILATDFDLDFPSESSKPWRKPGADITDYFNYGFDEFTWASYCLKQQTMPKEIKEINQQAEQMKAFVEGIPGGGAGGIPGMPPLPGGASGPASGGGVVGLGGGAPDMSAMAMPSEAQMQQMFAAMTSQGLDPTTMDPNQFMQFMAAGGAGAGGGGMMVGQGGPPTGPGGFGGGGFDQGGGGGFGRGRGKGGRRNW</sequence>
<organism evidence="7 8">
    <name type="scientific">Exophiala spinifera</name>
    <dbReference type="NCBI Taxonomy" id="91928"/>
    <lineage>
        <taxon>Eukaryota</taxon>
        <taxon>Fungi</taxon>
        <taxon>Dikarya</taxon>
        <taxon>Ascomycota</taxon>
        <taxon>Pezizomycotina</taxon>
        <taxon>Eurotiomycetes</taxon>
        <taxon>Chaetothyriomycetidae</taxon>
        <taxon>Chaetothyriales</taxon>
        <taxon>Herpotrichiellaceae</taxon>
        <taxon>Exophiala</taxon>
    </lineage>
</organism>
<dbReference type="STRING" id="91928.A0A0D2AZD3"/>
<evidence type="ECO:0000313" key="8">
    <source>
        <dbReference type="Proteomes" id="UP000053328"/>
    </source>
</evidence>
<dbReference type="GO" id="GO:0005847">
    <property type="term" value="C:mRNA cleavage and polyadenylation specificity factor complex"/>
    <property type="evidence" value="ECO:0007669"/>
    <property type="project" value="TreeGrafter"/>
</dbReference>
<dbReference type="AlphaFoldDB" id="A0A0D2AZD3"/>
<feature type="domain" description="Pre-mRNA polyadenylation factor Fip1" evidence="6">
    <location>
        <begin position="166"/>
        <end position="207"/>
    </location>
</feature>
<evidence type="ECO:0000256" key="4">
    <source>
        <dbReference type="ARBA" id="ARBA00023242"/>
    </source>
</evidence>
<comment type="similarity">
    <text evidence="2">Belongs to the FIP1 family.</text>
</comment>
<dbReference type="GeneID" id="27336181"/>
<keyword evidence="8" id="KW-1185">Reference proteome</keyword>
<comment type="subcellular location">
    <subcellularLocation>
        <location evidence="1">Nucleus</location>
    </subcellularLocation>
</comment>
<proteinExistence type="inferred from homology"/>
<keyword evidence="3" id="KW-0507">mRNA processing</keyword>
<feature type="compositionally biased region" description="Basic and acidic residues" evidence="5">
    <location>
        <begin position="10"/>
        <end position="28"/>
    </location>
</feature>
<feature type="compositionally biased region" description="Gly residues" evidence="5">
    <location>
        <begin position="329"/>
        <end position="343"/>
    </location>
</feature>